<dbReference type="InterPro" id="IPR051052">
    <property type="entry name" value="Diverse_substrate_MTase"/>
</dbReference>
<dbReference type="Pfam" id="PF08241">
    <property type="entry name" value="Methyltransf_11"/>
    <property type="match status" value="1"/>
</dbReference>
<dbReference type="EMBL" id="BMYV01000002">
    <property type="protein sequence ID" value="GGX66793.1"/>
    <property type="molecule type" value="Genomic_DNA"/>
</dbReference>
<dbReference type="AlphaFoldDB" id="A0A918KK08"/>
<dbReference type="SUPFAM" id="SSF53335">
    <property type="entry name" value="S-adenosyl-L-methionine-dependent methyltransferases"/>
    <property type="match status" value="1"/>
</dbReference>
<reference evidence="5 6" key="1">
    <citation type="journal article" date="2014" name="Int. J. Syst. Evol. Microbiol.">
        <title>Complete genome sequence of Corynebacterium casei LMG S-19264T (=DSM 44701T), isolated from a smear-ripened cheese.</title>
        <authorList>
            <consortium name="US DOE Joint Genome Institute (JGI-PGF)"/>
            <person name="Walter F."/>
            <person name="Albersmeier A."/>
            <person name="Kalinowski J."/>
            <person name="Ruckert C."/>
        </authorList>
    </citation>
    <scope>NUCLEOTIDE SEQUENCE [LARGE SCALE GENOMIC DNA]</scope>
    <source>
        <strain evidence="5 6">KCTC 23968</strain>
    </source>
</reference>
<evidence type="ECO:0000256" key="2">
    <source>
        <dbReference type="ARBA" id="ARBA00022603"/>
    </source>
</evidence>
<sequence>MSNAETFGRQAATYAKGRPSYPPELFDWIAAQVPSHALALDVGTGSGQAAVALAGHFDQVVATDLSAAQIAAAPQHPRISYHASPAGQSTLADATTDVVTVATALHWFAAPEFWAEVRRVTRAGGLFCAWTYHRAEVDAGMEAHLLSPILDLIDPYWAEGNRLSWRGYDPVELQMPFTPVVMPEFACELSWSAEDFADHIESWSAHFRAREDGHAAALSDIRKTALNILGNDVRKVRLPLNTLGARIS</sequence>
<comment type="caution">
    <text evidence="5">The sequence shown here is derived from an EMBL/GenBank/DDBJ whole genome shotgun (WGS) entry which is preliminary data.</text>
</comment>
<dbReference type="Gene3D" id="3.40.50.150">
    <property type="entry name" value="Vaccinia Virus protein VP39"/>
    <property type="match status" value="1"/>
</dbReference>
<organism evidence="5 6">
    <name type="scientific">Litorimonas cladophorae</name>
    <dbReference type="NCBI Taxonomy" id="1220491"/>
    <lineage>
        <taxon>Bacteria</taxon>
        <taxon>Pseudomonadati</taxon>
        <taxon>Pseudomonadota</taxon>
        <taxon>Alphaproteobacteria</taxon>
        <taxon>Maricaulales</taxon>
        <taxon>Robiginitomaculaceae</taxon>
    </lineage>
</organism>
<evidence type="ECO:0000256" key="1">
    <source>
        <dbReference type="ARBA" id="ARBA00008361"/>
    </source>
</evidence>
<keyword evidence="2" id="KW-0489">Methyltransferase</keyword>
<keyword evidence="6" id="KW-1185">Reference proteome</keyword>
<evidence type="ECO:0000256" key="3">
    <source>
        <dbReference type="ARBA" id="ARBA00022679"/>
    </source>
</evidence>
<dbReference type="GO" id="GO:0008757">
    <property type="term" value="F:S-adenosylmethionine-dependent methyltransferase activity"/>
    <property type="evidence" value="ECO:0007669"/>
    <property type="project" value="InterPro"/>
</dbReference>
<accession>A0A918KK08</accession>
<dbReference type="PANTHER" id="PTHR44942:SF4">
    <property type="entry name" value="METHYLTRANSFERASE TYPE 11 DOMAIN-CONTAINING PROTEIN"/>
    <property type="match status" value="1"/>
</dbReference>
<dbReference type="RefSeq" id="WP_189583939.1">
    <property type="nucleotide sequence ID" value="NZ_BMYV01000002.1"/>
</dbReference>
<feature type="domain" description="Methyltransferase type 11" evidence="4">
    <location>
        <begin position="40"/>
        <end position="128"/>
    </location>
</feature>
<gene>
    <name evidence="5" type="ORF">GCM10011309_15520</name>
</gene>
<proteinExistence type="inferred from homology"/>
<dbReference type="InterPro" id="IPR013216">
    <property type="entry name" value="Methyltransf_11"/>
</dbReference>
<dbReference type="GO" id="GO:0032259">
    <property type="term" value="P:methylation"/>
    <property type="evidence" value="ECO:0007669"/>
    <property type="project" value="UniProtKB-KW"/>
</dbReference>
<evidence type="ECO:0000259" key="4">
    <source>
        <dbReference type="Pfam" id="PF08241"/>
    </source>
</evidence>
<protein>
    <recommendedName>
        <fullName evidence="4">Methyltransferase type 11 domain-containing protein</fullName>
    </recommendedName>
</protein>
<dbReference type="PANTHER" id="PTHR44942">
    <property type="entry name" value="METHYLTRANSF_11 DOMAIN-CONTAINING PROTEIN"/>
    <property type="match status" value="1"/>
</dbReference>
<dbReference type="InterPro" id="IPR029063">
    <property type="entry name" value="SAM-dependent_MTases_sf"/>
</dbReference>
<name>A0A918KK08_9PROT</name>
<dbReference type="Proteomes" id="UP000600865">
    <property type="component" value="Unassembled WGS sequence"/>
</dbReference>
<keyword evidence="3" id="KW-0808">Transferase</keyword>
<evidence type="ECO:0000313" key="6">
    <source>
        <dbReference type="Proteomes" id="UP000600865"/>
    </source>
</evidence>
<evidence type="ECO:0000313" key="5">
    <source>
        <dbReference type="EMBL" id="GGX66793.1"/>
    </source>
</evidence>
<dbReference type="CDD" id="cd02440">
    <property type="entry name" value="AdoMet_MTases"/>
    <property type="match status" value="1"/>
</dbReference>
<comment type="similarity">
    <text evidence="1">Belongs to the methyltransferase superfamily.</text>
</comment>